<reference evidence="1 2" key="1">
    <citation type="journal article" date="2011" name="Plasmid">
        <title>Streptomyces turgidiscabies Car8 contains a modular pathogenicity island that shares virulence genes with other actinobacterial plant pathogens.</title>
        <authorList>
            <person name="Huguet-Tapia J.C."/>
            <person name="Badger J.H."/>
            <person name="Loria R."/>
            <person name="Pettis G.S."/>
        </authorList>
    </citation>
    <scope>NUCLEOTIDE SEQUENCE [LARGE SCALE GENOMIC DNA]</scope>
    <source>
        <strain evidence="1 2">Car8</strain>
    </source>
</reference>
<proteinExistence type="predicted"/>
<evidence type="ECO:0000313" key="2">
    <source>
        <dbReference type="Proteomes" id="UP000010931"/>
    </source>
</evidence>
<dbReference type="AlphaFoldDB" id="L7F4B3"/>
<organism evidence="1 2">
    <name type="scientific">Streptomyces turgidiscabies (strain Car8)</name>
    <dbReference type="NCBI Taxonomy" id="698760"/>
    <lineage>
        <taxon>Bacteria</taxon>
        <taxon>Bacillati</taxon>
        <taxon>Actinomycetota</taxon>
        <taxon>Actinomycetes</taxon>
        <taxon>Kitasatosporales</taxon>
        <taxon>Streptomycetaceae</taxon>
        <taxon>Streptomyces</taxon>
    </lineage>
</organism>
<dbReference type="EMBL" id="AEJB01000361">
    <property type="protein sequence ID" value="ELP65959.1"/>
    <property type="molecule type" value="Genomic_DNA"/>
</dbReference>
<sequence length="44" mass="4885">MNDIVQLGDQVGLIGDVQGDTRSLYDVWLRSHLSLFSRVPAEPS</sequence>
<evidence type="ECO:0000313" key="1">
    <source>
        <dbReference type="EMBL" id="ELP65959.1"/>
    </source>
</evidence>
<dbReference type="Proteomes" id="UP000010931">
    <property type="component" value="Unassembled WGS sequence"/>
</dbReference>
<comment type="caution">
    <text evidence="1">The sequence shown here is derived from an EMBL/GenBank/DDBJ whole genome shotgun (WGS) entry which is preliminary data.</text>
</comment>
<accession>L7F4B3</accession>
<gene>
    <name evidence="1" type="ORF">STRTUCAR8_01818</name>
</gene>
<protein>
    <submittedName>
        <fullName evidence="1">Uncharacterized protein</fullName>
    </submittedName>
</protein>
<name>L7F4B3_STRT8</name>
<dbReference type="PATRIC" id="fig|698760.3.peg.5352"/>
<keyword evidence="2" id="KW-1185">Reference proteome</keyword>